<dbReference type="PROSITE" id="PS51198">
    <property type="entry name" value="UVRD_HELICASE_ATP_BIND"/>
    <property type="match status" value="1"/>
</dbReference>
<proteinExistence type="inferred from homology"/>
<evidence type="ECO:0000256" key="3">
    <source>
        <dbReference type="ARBA" id="ARBA00022801"/>
    </source>
</evidence>
<dbReference type="GO" id="GO:0043138">
    <property type="term" value="F:3'-5' DNA helicase activity"/>
    <property type="evidence" value="ECO:0007669"/>
    <property type="project" value="UniProtKB-EC"/>
</dbReference>
<feature type="compositionally biased region" description="Basic residues" evidence="12">
    <location>
        <begin position="177"/>
        <end position="186"/>
    </location>
</feature>
<dbReference type="InterPro" id="IPR014017">
    <property type="entry name" value="DNA_helicase_UvrD-like_C"/>
</dbReference>
<comment type="similarity">
    <text evidence="1">Belongs to the helicase family. UvrD subfamily.</text>
</comment>
<evidence type="ECO:0000256" key="12">
    <source>
        <dbReference type="SAM" id="MobiDB-lite"/>
    </source>
</evidence>
<dbReference type="EMBL" id="LXPE01000011">
    <property type="protein sequence ID" value="OBA27002.1"/>
    <property type="molecule type" value="Genomic_DNA"/>
</dbReference>
<evidence type="ECO:0000259" key="14">
    <source>
        <dbReference type="PROSITE" id="PS51217"/>
    </source>
</evidence>
<keyword evidence="2 11" id="KW-0547">Nucleotide-binding</keyword>
<feature type="compositionally biased region" description="Polar residues" evidence="12">
    <location>
        <begin position="991"/>
        <end position="1004"/>
    </location>
</feature>
<dbReference type="PANTHER" id="PTHR11070:SF2">
    <property type="entry name" value="ATP-DEPENDENT DNA HELICASE SRS2"/>
    <property type="match status" value="1"/>
</dbReference>
<feature type="region of interest" description="Disordered" evidence="12">
    <location>
        <begin position="940"/>
        <end position="1042"/>
    </location>
</feature>
<dbReference type="GO" id="GO:0005524">
    <property type="term" value="F:ATP binding"/>
    <property type="evidence" value="ECO:0007669"/>
    <property type="project" value="UniProtKB-UniRule"/>
</dbReference>
<keyword evidence="7" id="KW-0413">Isomerase</keyword>
<dbReference type="Gene3D" id="1.10.10.160">
    <property type="match status" value="1"/>
</dbReference>
<feature type="compositionally biased region" description="Low complexity" evidence="12">
    <location>
        <begin position="944"/>
        <end position="959"/>
    </location>
</feature>
<feature type="binding site" evidence="11">
    <location>
        <begin position="44"/>
        <end position="51"/>
    </location>
    <ligand>
        <name>ATP</name>
        <dbReference type="ChEBI" id="CHEBI:30616"/>
    </ligand>
</feature>
<dbReference type="GO" id="GO:0016787">
    <property type="term" value="F:hydrolase activity"/>
    <property type="evidence" value="ECO:0007669"/>
    <property type="project" value="UniProtKB-UniRule"/>
</dbReference>
<reference evidence="16" key="1">
    <citation type="journal article" date="2016" name="Proc. Natl. Acad. Sci. U.S.A.">
        <title>Comparative genomics of biotechnologically important yeasts.</title>
        <authorList>
            <person name="Riley R."/>
            <person name="Haridas S."/>
            <person name="Wolfe K.H."/>
            <person name="Lopes M.R."/>
            <person name="Hittinger C.T."/>
            <person name="Goeker M."/>
            <person name="Salamov A.A."/>
            <person name="Wisecaver J.H."/>
            <person name="Long T.M."/>
            <person name="Calvey C.H."/>
            <person name="Aerts A.L."/>
            <person name="Barry K.W."/>
            <person name="Choi C."/>
            <person name="Clum A."/>
            <person name="Coughlan A.Y."/>
            <person name="Deshpande S."/>
            <person name="Douglass A.P."/>
            <person name="Hanson S.J."/>
            <person name="Klenk H.-P."/>
            <person name="LaButti K.M."/>
            <person name="Lapidus A."/>
            <person name="Lindquist E.A."/>
            <person name="Lipzen A.M."/>
            <person name="Meier-Kolthoff J.P."/>
            <person name="Ohm R.A."/>
            <person name="Otillar R.P."/>
            <person name="Pangilinan J.L."/>
            <person name="Peng Y."/>
            <person name="Rokas A."/>
            <person name="Rosa C.A."/>
            <person name="Scheuner C."/>
            <person name="Sibirny A.A."/>
            <person name="Slot J.C."/>
            <person name="Stielow J.B."/>
            <person name="Sun H."/>
            <person name="Kurtzman C.P."/>
            <person name="Blackwell M."/>
            <person name="Grigoriev I.V."/>
            <person name="Jeffries T.W."/>
        </authorList>
    </citation>
    <scope>NUCLEOTIDE SEQUENCE [LARGE SCALE GENOMIC DNA]</scope>
    <source>
        <strain evidence="16">NRRL Y-1626</strain>
    </source>
</reference>
<dbReference type="OrthoDB" id="1470711at2759"/>
<comment type="catalytic activity">
    <reaction evidence="8">
        <text>Couples ATP hydrolysis with the unwinding of duplex DNA by translocating in the 3'-5' direction.</text>
        <dbReference type="EC" id="5.6.2.4"/>
    </reaction>
</comment>
<keyword evidence="16" id="KW-1185">Reference proteome</keyword>
<evidence type="ECO:0000256" key="4">
    <source>
        <dbReference type="ARBA" id="ARBA00022806"/>
    </source>
</evidence>
<dbReference type="InterPro" id="IPR013986">
    <property type="entry name" value="DExx_box_DNA_helicase_dom_sf"/>
</dbReference>
<evidence type="ECO:0000256" key="1">
    <source>
        <dbReference type="ARBA" id="ARBA00009922"/>
    </source>
</evidence>
<dbReference type="InterPro" id="IPR000212">
    <property type="entry name" value="DNA_helicase_UvrD/REP"/>
</dbReference>
<protein>
    <recommendedName>
        <fullName evidence="9">DNA 3'-5' helicase</fullName>
        <ecNumber evidence="9">5.6.2.4</ecNumber>
    </recommendedName>
</protein>
<comment type="caution">
    <text evidence="15">The sequence shown here is derived from an EMBL/GenBank/DDBJ whole genome shotgun (WGS) entry which is preliminary data.</text>
</comment>
<feature type="compositionally biased region" description="Polar residues" evidence="12">
    <location>
        <begin position="961"/>
        <end position="984"/>
    </location>
</feature>
<dbReference type="PANTHER" id="PTHR11070">
    <property type="entry name" value="UVRD / RECB / PCRA DNA HELICASE FAMILY MEMBER"/>
    <property type="match status" value="1"/>
</dbReference>
<evidence type="ECO:0000256" key="2">
    <source>
        <dbReference type="ARBA" id="ARBA00022741"/>
    </source>
</evidence>
<dbReference type="InterPro" id="IPR014016">
    <property type="entry name" value="UvrD-like_ATP-bd"/>
</dbReference>
<evidence type="ECO:0000256" key="10">
    <source>
        <dbReference type="ARBA" id="ARBA00048988"/>
    </source>
</evidence>
<dbReference type="AlphaFoldDB" id="A0A1B7TE17"/>
<feature type="domain" description="UvrD-like helicase C-terminal" evidence="14">
    <location>
        <begin position="372"/>
        <end position="698"/>
    </location>
</feature>
<dbReference type="Gene3D" id="1.10.486.10">
    <property type="entry name" value="PCRA, domain 4"/>
    <property type="match status" value="1"/>
</dbReference>
<dbReference type="Proteomes" id="UP000092321">
    <property type="component" value="Unassembled WGS sequence"/>
</dbReference>
<dbReference type="CDD" id="cd17932">
    <property type="entry name" value="DEXQc_UvrD"/>
    <property type="match status" value="1"/>
</dbReference>
<feature type="region of interest" description="Disordered" evidence="12">
    <location>
        <begin position="175"/>
        <end position="202"/>
    </location>
</feature>
<dbReference type="InterPro" id="IPR018247">
    <property type="entry name" value="EF_Hand_1_Ca_BS"/>
</dbReference>
<keyword evidence="6" id="KW-0238">DNA-binding</keyword>
<accession>A0A1B7TE17</accession>
<feature type="domain" description="UvrD-like helicase ATP-binding" evidence="13">
    <location>
        <begin position="23"/>
        <end position="371"/>
    </location>
</feature>
<evidence type="ECO:0000256" key="8">
    <source>
        <dbReference type="ARBA" id="ARBA00034617"/>
    </source>
</evidence>
<feature type="compositionally biased region" description="Polar residues" evidence="12">
    <location>
        <begin position="1020"/>
        <end position="1034"/>
    </location>
</feature>
<dbReference type="GO" id="GO:0003677">
    <property type="term" value="F:DNA binding"/>
    <property type="evidence" value="ECO:0007669"/>
    <property type="project" value="UniProtKB-KW"/>
</dbReference>
<dbReference type="Pfam" id="PF13361">
    <property type="entry name" value="UvrD_C"/>
    <property type="match status" value="1"/>
</dbReference>
<organism evidence="15 16">
    <name type="scientific">Hanseniaspora valbyensis NRRL Y-1626</name>
    <dbReference type="NCBI Taxonomy" id="766949"/>
    <lineage>
        <taxon>Eukaryota</taxon>
        <taxon>Fungi</taxon>
        <taxon>Dikarya</taxon>
        <taxon>Ascomycota</taxon>
        <taxon>Saccharomycotina</taxon>
        <taxon>Saccharomycetes</taxon>
        <taxon>Saccharomycodales</taxon>
        <taxon>Saccharomycodaceae</taxon>
        <taxon>Hanseniaspora</taxon>
    </lineage>
</organism>
<evidence type="ECO:0000256" key="7">
    <source>
        <dbReference type="ARBA" id="ARBA00023235"/>
    </source>
</evidence>
<dbReference type="Gene3D" id="3.40.50.300">
    <property type="entry name" value="P-loop containing nucleotide triphosphate hydrolases"/>
    <property type="match status" value="3"/>
</dbReference>
<evidence type="ECO:0000313" key="16">
    <source>
        <dbReference type="Proteomes" id="UP000092321"/>
    </source>
</evidence>
<comment type="catalytic activity">
    <reaction evidence="10">
        <text>ATP + H2O = ADP + phosphate + H(+)</text>
        <dbReference type="Rhea" id="RHEA:13065"/>
        <dbReference type="ChEBI" id="CHEBI:15377"/>
        <dbReference type="ChEBI" id="CHEBI:15378"/>
        <dbReference type="ChEBI" id="CHEBI:30616"/>
        <dbReference type="ChEBI" id="CHEBI:43474"/>
        <dbReference type="ChEBI" id="CHEBI:456216"/>
        <dbReference type="EC" id="5.6.2.4"/>
    </reaction>
</comment>
<keyword evidence="5 11" id="KW-0067">ATP-binding</keyword>
<dbReference type="PROSITE" id="PS00018">
    <property type="entry name" value="EF_HAND_1"/>
    <property type="match status" value="1"/>
</dbReference>
<dbReference type="SUPFAM" id="SSF52540">
    <property type="entry name" value="P-loop containing nucleoside triphosphate hydrolases"/>
    <property type="match status" value="1"/>
</dbReference>
<evidence type="ECO:0000313" key="15">
    <source>
        <dbReference type="EMBL" id="OBA27002.1"/>
    </source>
</evidence>
<evidence type="ECO:0000259" key="13">
    <source>
        <dbReference type="PROSITE" id="PS51198"/>
    </source>
</evidence>
<evidence type="ECO:0000256" key="5">
    <source>
        <dbReference type="ARBA" id="ARBA00022840"/>
    </source>
</evidence>
<dbReference type="GO" id="GO:0000725">
    <property type="term" value="P:recombinational repair"/>
    <property type="evidence" value="ECO:0007669"/>
    <property type="project" value="TreeGrafter"/>
</dbReference>
<name>A0A1B7TE17_9ASCO</name>
<sequence>MSYFKDDDCGDDSELLEKSIITSLNDLQQQATLFPFNDLLQIKAPPGSGKTKIIISRLLYLLICCKIPPNQIIVTTFGKKASLEIKQRLDLALLELNLQDTVKNDIISQLKVGTFHGLCLALLRQFGHLIGVTRVEILSESEQEQILKKAIQKVPDNIYDYYKYRNNKVNLMSPAKQQKKKRKYNNKKNSNKEEENGDDIDDEDQLEETMFASLELNDKHWTFDINLIKKNISKLKTQGLTSDTYIKTGGESLDQALLYFYQYYENECKRLMKLDFDDLLLKTYLVLKQNKHIIPSNKHILVDEFQDTSFLQLQIVLLWSSNGKTGITVVGDPNQCIYAFRDASPSNFKDMIKLCEPQVQIIPLNQNYRSSQKIIDCCQYILKSSQSIDEEPLSGQFDCDYGPVYKSFKNFTLEAQFISNEIAYLKSLPNDVVKFKNIAILARTKRQIHVIEKKLLAYRIPYRIIDNNGFLQRKEVLQFMNLLKLVLHYDSIDNLVINDKKLWILQSLSFMENVGLGKTSLSNLSRFFDANTNKDPINLIKTSPQLDQVVSNTRGRTYLINFIKKFLRESFLFLEKLDGSKEGFISFLEFIYKKSGLYDMFLIDDGEGDNKNKDGGNNKESKPEYDPRHYSIDSLKDLILNFREKDSKLENPVFNKKFLSEFISSIELYAVEGDELEEEKTKNEDDKVTICTVHKSKGLEWPIVFVPGCSEDYIPCIFMDDMDVEGEAGDEDDPSKSNISFEKYKANNVSYQEKLNEERRIFYVALSRAKQLLYMTSIERSEQDSNSKIRPMIRTRFIDDDLVKKLKKYPNVFSNLKIIKQFYNSMNKEFKDDLEDFSIFQLIKDYNLYLRKGCKDFVWMSHEVMNINTIILNKNKLKNNSVFSGTNFMSAKEHIDLGLSNMGNENETNDKKKQKRNIAIKNKSKVDITKLLSKKSIPTKPFESVAPLPTATTSSTLPVNTPKSITQPQYAPQNNDRISRSPNRNPERAPTLSTQIERSPTRKQQFAPKKNERILKSPQRKPQTATPFLQTNGENDAKRGRRLIKDENLDDIPLSKRLKLEQQNAEEIISQNSDDLNKNNTKLTKNNGKRPKITIDAFLKPQKLKKIKKDNDNEEQEIIVLSE</sequence>
<dbReference type="GO" id="GO:0005634">
    <property type="term" value="C:nucleus"/>
    <property type="evidence" value="ECO:0007669"/>
    <property type="project" value="TreeGrafter"/>
</dbReference>
<dbReference type="EC" id="5.6.2.4" evidence="9"/>
<keyword evidence="3 11" id="KW-0378">Hydrolase</keyword>
<evidence type="ECO:0000256" key="6">
    <source>
        <dbReference type="ARBA" id="ARBA00023125"/>
    </source>
</evidence>
<dbReference type="InterPro" id="IPR027417">
    <property type="entry name" value="P-loop_NTPase"/>
</dbReference>
<dbReference type="PROSITE" id="PS51217">
    <property type="entry name" value="UVRD_HELICASE_CTER"/>
    <property type="match status" value="1"/>
</dbReference>
<gene>
    <name evidence="15" type="ORF">HANVADRAFT_2108</name>
</gene>
<dbReference type="Pfam" id="PF00580">
    <property type="entry name" value="UvrD-helicase"/>
    <property type="match status" value="1"/>
</dbReference>
<evidence type="ECO:0000256" key="9">
    <source>
        <dbReference type="ARBA" id="ARBA00034808"/>
    </source>
</evidence>
<evidence type="ECO:0000256" key="11">
    <source>
        <dbReference type="PROSITE-ProRule" id="PRU00560"/>
    </source>
</evidence>
<keyword evidence="4 11" id="KW-0347">Helicase</keyword>